<organism evidence="3">
    <name type="scientific">Rheinheimera sp. BAL341</name>
    <dbReference type="NCBI Taxonomy" id="1708203"/>
    <lineage>
        <taxon>Bacteria</taxon>
        <taxon>Pseudomonadati</taxon>
        <taxon>Pseudomonadota</taxon>
        <taxon>Gammaproteobacteria</taxon>
        <taxon>Chromatiales</taxon>
        <taxon>Chromatiaceae</taxon>
        <taxon>Rheinheimera</taxon>
    </lineage>
</organism>
<protein>
    <submittedName>
        <fullName evidence="3">ATPase involved in DNA repair</fullName>
    </submittedName>
</protein>
<dbReference type="PROSITE" id="PS51257">
    <property type="entry name" value="PROKAR_LIPOPROTEIN"/>
    <property type="match status" value="1"/>
</dbReference>
<feature type="coiled-coil region" evidence="1">
    <location>
        <begin position="168"/>
        <end position="202"/>
    </location>
</feature>
<feature type="chain" id="PRO_5019775939" evidence="2">
    <location>
        <begin position="20"/>
        <end position="207"/>
    </location>
</feature>
<dbReference type="AlphaFoldDB" id="A0A486XUK9"/>
<dbReference type="Pfam" id="PF10973">
    <property type="entry name" value="DUF2799"/>
    <property type="match status" value="1"/>
</dbReference>
<name>A0A486XUK9_9GAMM</name>
<evidence type="ECO:0000313" key="3">
    <source>
        <dbReference type="EMBL" id="VHO06154.1"/>
    </source>
</evidence>
<sequence length="207" mass="22774">MLKQTTLLCIALGMLTSCASMDKSECLTADWRTIGFEDGAKGKNETAISEYRQDCAKHGVAPELTLYRQGHREGSERYCTRRNGFVVGKRGGGYQNSCAADLEAGFLVGYNDGKALHDLQRALSTANSALQKQHRLVSDLAQSITAKKELLVADGLVKDERLAILADIEALNIDLLDASQQLPLLEREVRRAEHALAQAEQNLSDYY</sequence>
<keyword evidence="2" id="KW-0732">Signal</keyword>
<reference evidence="3" key="1">
    <citation type="submission" date="2019-04" db="EMBL/GenBank/DDBJ databases">
        <authorList>
            <person name="Brambilla D."/>
        </authorList>
    </citation>
    <scope>NUCLEOTIDE SEQUENCE</scope>
    <source>
        <strain evidence="3">BAL1</strain>
    </source>
</reference>
<gene>
    <name evidence="3" type="ORF">BAL341_3192</name>
</gene>
<keyword evidence="1" id="KW-0175">Coiled coil</keyword>
<proteinExistence type="predicted"/>
<accession>A0A486XUK9</accession>
<dbReference type="InterPro" id="IPR021242">
    <property type="entry name" value="DUF2799"/>
</dbReference>
<feature type="signal peptide" evidence="2">
    <location>
        <begin position="1"/>
        <end position="19"/>
    </location>
</feature>
<evidence type="ECO:0000256" key="2">
    <source>
        <dbReference type="SAM" id="SignalP"/>
    </source>
</evidence>
<dbReference type="EMBL" id="CAAJGR010000023">
    <property type="protein sequence ID" value="VHO06154.1"/>
    <property type="molecule type" value="Genomic_DNA"/>
</dbReference>
<evidence type="ECO:0000256" key="1">
    <source>
        <dbReference type="SAM" id="Coils"/>
    </source>
</evidence>